<keyword evidence="4" id="KW-0255">Endonuclease</keyword>
<keyword evidence="2" id="KW-1277">Toxin-antitoxin system</keyword>
<evidence type="ECO:0000256" key="1">
    <source>
        <dbReference type="ARBA" id="ARBA00008172"/>
    </source>
</evidence>
<proteinExistence type="inferred from homology"/>
<gene>
    <name evidence="8" type="ORF">UXQ13_22800</name>
</gene>
<dbReference type="InterPro" id="IPR035093">
    <property type="entry name" value="RelE/ParE_toxin_dom_sf"/>
</dbReference>
<keyword evidence="5" id="KW-0378">Hydrolase</keyword>
<evidence type="ECO:0000256" key="7">
    <source>
        <dbReference type="ARBA" id="ARBA00050056"/>
    </source>
</evidence>
<protein>
    <recommendedName>
        <fullName evidence="7">Endoribonuclease YoeB</fullName>
    </recommendedName>
    <alternativeName>
        <fullName evidence="6">Putative mRNA interferase YoeB</fullName>
    </alternativeName>
</protein>
<keyword evidence="9" id="KW-1185">Reference proteome</keyword>
<reference evidence="8 9" key="1">
    <citation type="submission" date="2024-03" db="EMBL/GenBank/DDBJ databases">
        <title>Draft genome sequence of Klenkia terrae.</title>
        <authorList>
            <person name="Duangmal K."/>
            <person name="Chantavorakit T."/>
        </authorList>
    </citation>
    <scope>NUCLEOTIDE SEQUENCE [LARGE SCALE GENOMIC DNA]</scope>
    <source>
        <strain evidence="8 9">JCM 17786</strain>
    </source>
</reference>
<comment type="similarity">
    <text evidence="1">Belongs to the YoeB family.</text>
</comment>
<evidence type="ECO:0000313" key="8">
    <source>
        <dbReference type="EMBL" id="MEI4281320.1"/>
    </source>
</evidence>
<sequence length="85" mass="10208">MRVVFDQDGWDDYLWWQQQDRKVLRRINTLIADIAGNGNDGIGKPEPLRDGFHGYWSRRITEEHRLVYRVDDDAVRIAACRYHYE</sequence>
<organism evidence="8 9">
    <name type="scientific">Klenkia terrae</name>
    <dbReference type="NCBI Taxonomy" id="1052259"/>
    <lineage>
        <taxon>Bacteria</taxon>
        <taxon>Bacillati</taxon>
        <taxon>Actinomycetota</taxon>
        <taxon>Actinomycetes</taxon>
        <taxon>Geodermatophilales</taxon>
        <taxon>Geodermatophilaceae</taxon>
        <taxon>Klenkia</taxon>
    </lineage>
</organism>
<dbReference type="SUPFAM" id="SSF143011">
    <property type="entry name" value="RelE-like"/>
    <property type="match status" value="1"/>
</dbReference>
<evidence type="ECO:0000256" key="6">
    <source>
        <dbReference type="ARBA" id="ARBA00030388"/>
    </source>
</evidence>
<evidence type="ECO:0000256" key="3">
    <source>
        <dbReference type="ARBA" id="ARBA00022722"/>
    </source>
</evidence>
<dbReference type="InterPro" id="IPR009614">
    <property type="entry name" value="YoeB_toxin"/>
</dbReference>
<dbReference type="PANTHER" id="PTHR38039">
    <property type="entry name" value="TOXIN YOEB"/>
    <property type="match status" value="1"/>
</dbReference>
<evidence type="ECO:0000256" key="5">
    <source>
        <dbReference type="ARBA" id="ARBA00022801"/>
    </source>
</evidence>
<dbReference type="EMBL" id="JBAPLV010000045">
    <property type="protein sequence ID" value="MEI4281320.1"/>
    <property type="molecule type" value="Genomic_DNA"/>
</dbReference>
<accession>A0ABU8ECR0</accession>
<dbReference type="Proteomes" id="UP001373496">
    <property type="component" value="Unassembled WGS sequence"/>
</dbReference>
<name>A0ABU8ECR0_9ACTN</name>
<dbReference type="RefSeq" id="WP_225235778.1">
    <property type="nucleotide sequence ID" value="NZ_JBAPLV010000045.1"/>
</dbReference>
<evidence type="ECO:0000313" key="9">
    <source>
        <dbReference type="Proteomes" id="UP001373496"/>
    </source>
</evidence>
<comment type="caution">
    <text evidence="8">The sequence shown here is derived from an EMBL/GenBank/DDBJ whole genome shotgun (WGS) entry which is preliminary data.</text>
</comment>
<evidence type="ECO:0000256" key="2">
    <source>
        <dbReference type="ARBA" id="ARBA00022649"/>
    </source>
</evidence>
<dbReference type="PANTHER" id="PTHR38039:SF1">
    <property type="entry name" value="TOXIN YOEB"/>
    <property type="match status" value="1"/>
</dbReference>
<dbReference type="Gene3D" id="3.30.2310.20">
    <property type="entry name" value="RelE-like"/>
    <property type="match status" value="1"/>
</dbReference>
<keyword evidence="3" id="KW-0540">Nuclease</keyword>
<evidence type="ECO:0000256" key="4">
    <source>
        <dbReference type="ARBA" id="ARBA00022759"/>
    </source>
</evidence>
<dbReference type="Pfam" id="PF06769">
    <property type="entry name" value="YoeB_toxin"/>
    <property type="match status" value="1"/>
</dbReference>
<dbReference type="NCBIfam" id="TIGR02116">
    <property type="entry name" value="toxin_Txe_YoeB"/>
    <property type="match status" value="1"/>
</dbReference>